<protein>
    <submittedName>
        <fullName evidence="1">10954_t:CDS:1</fullName>
    </submittedName>
</protein>
<keyword evidence="2" id="KW-1185">Reference proteome</keyword>
<reference evidence="1" key="1">
    <citation type="submission" date="2021-06" db="EMBL/GenBank/DDBJ databases">
        <authorList>
            <person name="Kallberg Y."/>
            <person name="Tangrot J."/>
            <person name="Rosling A."/>
        </authorList>
    </citation>
    <scope>NUCLEOTIDE SEQUENCE</scope>
    <source>
        <strain evidence="1">87-6 pot B 2015</strain>
    </source>
</reference>
<dbReference type="AlphaFoldDB" id="A0A9N8ZG68"/>
<dbReference type="SUPFAM" id="SSF56112">
    <property type="entry name" value="Protein kinase-like (PK-like)"/>
    <property type="match status" value="1"/>
</dbReference>
<dbReference type="EMBL" id="CAJVPP010000505">
    <property type="protein sequence ID" value="CAG8488562.1"/>
    <property type="molecule type" value="Genomic_DNA"/>
</dbReference>
<dbReference type="InterPro" id="IPR011009">
    <property type="entry name" value="Kinase-like_dom_sf"/>
</dbReference>
<sequence length="140" mass="16358">MQYANCGNLQNYLEKNLKDLHSKSIVIHDDNAKITDFGISRNMNTQNSSIHIGNFGRIRDREIAVENTPKLYEELYKKCWDTMPEKRPSIRKVLDDLEKIIEEKKPIAIEVSEESKKICFEDHHSYPKETDIDVSTRGVY</sequence>
<evidence type="ECO:0000313" key="1">
    <source>
        <dbReference type="EMBL" id="CAG8488562.1"/>
    </source>
</evidence>
<proteinExistence type="predicted"/>
<organism evidence="1 2">
    <name type="scientific">Funneliformis mosseae</name>
    <name type="common">Endomycorrhizal fungus</name>
    <name type="synonym">Glomus mosseae</name>
    <dbReference type="NCBI Taxonomy" id="27381"/>
    <lineage>
        <taxon>Eukaryota</taxon>
        <taxon>Fungi</taxon>
        <taxon>Fungi incertae sedis</taxon>
        <taxon>Mucoromycota</taxon>
        <taxon>Glomeromycotina</taxon>
        <taxon>Glomeromycetes</taxon>
        <taxon>Glomerales</taxon>
        <taxon>Glomeraceae</taxon>
        <taxon>Funneliformis</taxon>
    </lineage>
</organism>
<gene>
    <name evidence="1" type="ORF">FMOSSE_LOCUS3406</name>
</gene>
<evidence type="ECO:0000313" key="2">
    <source>
        <dbReference type="Proteomes" id="UP000789375"/>
    </source>
</evidence>
<accession>A0A9N8ZG68</accession>
<comment type="caution">
    <text evidence="1">The sequence shown here is derived from an EMBL/GenBank/DDBJ whole genome shotgun (WGS) entry which is preliminary data.</text>
</comment>
<dbReference type="Proteomes" id="UP000789375">
    <property type="component" value="Unassembled WGS sequence"/>
</dbReference>
<dbReference type="Gene3D" id="1.10.510.10">
    <property type="entry name" value="Transferase(Phosphotransferase) domain 1"/>
    <property type="match status" value="1"/>
</dbReference>
<name>A0A9N8ZG68_FUNMO</name>